<sequence length="80" mass="8870">MSENQGSTTTIRTNHTFWGCNQPLSNVETCSGRMDMGTKQCAHCGIKRGPGDAALTDYGRKIGHLLVIDVNGAEYWQYFE</sequence>
<reference evidence="1" key="2">
    <citation type="submission" date="2020-05" db="EMBL/GenBank/DDBJ databases">
        <authorList>
            <person name="Kim H.-S."/>
            <person name="Proctor R.H."/>
            <person name="Brown D.W."/>
        </authorList>
    </citation>
    <scope>NUCLEOTIDE SEQUENCE</scope>
    <source>
        <strain evidence="1">NRRL 22465</strain>
    </source>
</reference>
<proteinExistence type="predicted"/>
<accession>A0A8H4UNZ0</accession>
<evidence type="ECO:0000313" key="2">
    <source>
        <dbReference type="Proteomes" id="UP000635477"/>
    </source>
</evidence>
<dbReference type="OrthoDB" id="4988584at2759"/>
<organism evidence="1 2">
    <name type="scientific">Fusarium zealandicum</name>
    <dbReference type="NCBI Taxonomy" id="1053134"/>
    <lineage>
        <taxon>Eukaryota</taxon>
        <taxon>Fungi</taxon>
        <taxon>Dikarya</taxon>
        <taxon>Ascomycota</taxon>
        <taxon>Pezizomycotina</taxon>
        <taxon>Sordariomycetes</taxon>
        <taxon>Hypocreomycetidae</taxon>
        <taxon>Hypocreales</taxon>
        <taxon>Nectriaceae</taxon>
        <taxon>Fusarium</taxon>
        <taxon>Fusarium staphyleae species complex</taxon>
    </lineage>
</organism>
<evidence type="ECO:0000313" key="1">
    <source>
        <dbReference type="EMBL" id="KAF4980343.1"/>
    </source>
</evidence>
<comment type="caution">
    <text evidence="1">The sequence shown here is derived from an EMBL/GenBank/DDBJ whole genome shotgun (WGS) entry which is preliminary data.</text>
</comment>
<gene>
    <name evidence="1" type="ORF">FZEAL_3624</name>
</gene>
<dbReference type="Proteomes" id="UP000635477">
    <property type="component" value="Unassembled WGS sequence"/>
</dbReference>
<dbReference type="EMBL" id="JABEYC010000240">
    <property type="protein sequence ID" value="KAF4980343.1"/>
    <property type="molecule type" value="Genomic_DNA"/>
</dbReference>
<protein>
    <submittedName>
        <fullName evidence="1">Uncharacterized protein</fullName>
    </submittedName>
</protein>
<reference evidence="1" key="1">
    <citation type="journal article" date="2020" name="BMC Genomics">
        <title>Correction to: Identification and distribution of gene clusters required for synthesis of sphingolipid metabolism inhibitors in diverse species of the filamentous fungus Fusarium.</title>
        <authorList>
            <person name="Kim H.S."/>
            <person name="Lohmar J.M."/>
            <person name="Busman M."/>
            <person name="Brown D.W."/>
            <person name="Naumann T.A."/>
            <person name="Divon H.H."/>
            <person name="Lysoe E."/>
            <person name="Uhlig S."/>
            <person name="Proctor R.H."/>
        </authorList>
    </citation>
    <scope>NUCLEOTIDE SEQUENCE</scope>
    <source>
        <strain evidence="1">NRRL 22465</strain>
    </source>
</reference>
<name>A0A8H4UNZ0_9HYPO</name>
<dbReference type="AlphaFoldDB" id="A0A8H4UNZ0"/>
<keyword evidence="2" id="KW-1185">Reference proteome</keyword>